<organism evidence="3 4">
    <name type="scientific">Saccharomonospora azurea NA-128</name>
    <dbReference type="NCBI Taxonomy" id="882081"/>
    <lineage>
        <taxon>Bacteria</taxon>
        <taxon>Bacillati</taxon>
        <taxon>Actinomycetota</taxon>
        <taxon>Actinomycetes</taxon>
        <taxon>Pseudonocardiales</taxon>
        <taxon>Pseudonocardiaceae</taxon>
        <taxon>Saccharomonospora</taxon>
    </lineage>
</organism>
<dbReference type="Pfam" id="PF09587">
    <property type="entry name" value="PGA_cap"/>
    <property type="match status" value="1"/>
</dbReference>
<evidence type="ECO:0000313" key="4">
    <source>
        <dbReference type="Proteomes" id="UP000004705"/>
    </source>
</evidence>
<dbReference type="InterPro" id="IPR029052">
    <property type="entry name" value="Metallo-depent_PP-like"/>
</dbReference>
<dbReference type="AlphaFoldDB" id="H8GFQ7"/>
<evidence type="ECO:0000313" key="3">
    <source>
        <dbReference type="EMBL" id="EHY91092.1"/>
    </source>
</evidence>
<dbReference type="InterPro" id="IPR019079">
    <property type="entry name" value="Capsule_synth_CapA"/>
</dbReference>
<proteinExistence type="inferred from homology"/>
<dbReference type="RefSeq" id="WP_005444871.1">
    <property type="nucleotide sequence ID" value="NZ_CM001466.1"/>
</dbReference>
<evidence type="ECO:0000259" key="2">
    <source>
        <dbReference type="SMART" id="SM00854"/>
    </source>
</evidence>
<dbReference type="InterPro" id="IPR052169">
    <property type="entry name" value="CW_Biosynth-Accessory"/>
</dbReference>
<comment type="similarity">
    <text evidence="1">Belongs to the CapA family.</text>
</comment>
<name>H8GFQ7_9PSEU</name>
<dbReference type="SUPFAM" id="SSF56300">
    <property type="entry name" value="Metallo-dependent phosphatases"/>
    <property type="match status" value="1"/>
</dbReference>
<evidence type="ECO:0000256" key="1">
    <source>
        <dbReference type="ARBA" id="ARBA00005662"/>
    </source>
</evidence>
<accession>H8GFQ7</accession>
<dbReference type="CDD" id="cd07381">
    <property type="entry name" value="MPP_CapA"/>
    <property type="match status" value="1"/>
</dbReference>
<dbReference type="OrthoDB" id="9810718at2"/>
<dbReference type="Gene3D" id="3.60.21.10">
    <property type="match status" value="1"/>
</dbReference>
<dbReference type="PANTHER" id="PTHR33393:SF11">
    <property type="entry name" value="POLYGLUTAMINE SYNTHESIS ACCESSORY PROTEIN RV0574C-RELATED"/>
    <property type="match status" value="1"/>
</dbReference>
<protein>
    <submittedName>
        <fullName evidence="3">Enzyme of poly-gamma-glutamate biosynthesis (Capsule formation)</fullName>
    </submittedName>
</protein>
<dbReference type="Proteomes" id="UP000004705">
    <property type="component" value="Chromosome"/>
</dbReference>
<dbReference type="HOGENOM" id="CLU_038823_3_0_11"/>
<dbReference type="PANTHER" id="PTHR33393">
    <property type="entry name" value="POLYGLUTAMINE SYNTHESIS ACCESSORY PROTEIN RV0574C-RELATED"/>
    <property type="match status" value="1"/>
</dbReference>
<keyword evidence="4" id="KW-1185">Reference proteome</keyword>
<feature type="domain" description="Capsule synthesis protein CapA" evidence="2">
    <location>
        <begin position="5"/>
        <end position="281"/>
    </location>
</feature>
<sequence length="366" mass="39490">MAAVTLFLAGDVMPGRGIDQVLPYPGDHRLRESVVRDARYYVHAAEQRNGRLPQPVPFSWPWGSALQAIEHEAPTARIINLETSVTRARAFAAGKSVHYRMRPENVPAVLAAKPDVCVLANNHVLDFGRQGLVETLAVLTRAGLGTVGAGHDAAEAARPAVVPSGVGRVVVLAAAATSSGVPVEWAAGPHSAGVRLLDLAVHDLKEQVTAAKRAGNLVVVSLHWGSNWGYGVGSRQVALAHRLVDAGADVVHGHSSHHPRPIEVYRGRLVLYGCGDLVNDYEGISGFERYRGDLRLLYFPSLDPRTGALLGMRMVPLQARRLRLQRAGSRDQDWLRSVLSRCSAPFGTKVESGDGVLWLTWHNSIG</sequence>
<reference evidence="3 4" key="1">
    <citation type="journal article" date="2012" name="Stand. Genomic Sci.">
        <title>Genome sequence of the soil bacterium Saccharomonospora azurea type strain (NA-128(T)).</title>
        <authorList>
            <person name="Klenk H.P."/>
            <person name="Held B."/>
            <person name="Lucas S."/>
            <person name="Lapidus A."/>
            <person name="Copeland A."/>
            <person name="Hammon N."/>
            <person name="Pitluck S."/>
            <person name="Goodwin L.A."/>
            <person name="Han C."/>
            <person name="Tapia R."/>
            <person name="Brambilla E.M."/>
            <person name="Potter G."/>
            <person name="Land M."/>
            <person name="Ivanova N."/>
            <person name="Rohde M."/>
            <person name="Goker M."/>
            <person name="Detter J.C."/>
            <person name="Kyrpides N.C."/>
            <person name="Woyke T."/>
        </authorList>
    </citation>
    <scope>NUCLEOTIDE SEQUENCE [LARGE SCALE GENOMIC DNA]</scope>
    <source>
        <strain evidence="3 4">NA-128</strain>
    </source>
</reference>
<dbReference type="EMBL" id="CM001466">
    <property type="protein sequence ID" value="EHY91092.1"/>
    <property type="molecule type" value="Genomic_DNA"/>
</dbReference>
<dbReference type="SMART" id="SM00854">
    <property type="entry name" value="PGA_cap"/>
    <property type="match status" value="1"/>
</dbReference>
<gene>
    <name evidence="3" type="ORF">SacazDRAFT_04244</name>
</gene>